<evidence type="ECO:0000313" key="2">
    <source>
        <dbReference type="EMBL" id="KAG9448231.1"/>
    </source>
</evidence>
<gene>
    <name evidence="2" type="ORF">H6P81_014359</name>
</gene>
<evidence type="ECO:0000256" key="1">
    <source>
        <dbReference type="SAM" id="MobiDB-lite"/>
    </source>
</evidence>
<protein>
    <submittedName>
        <fullName evidence="2">Uncharacterized protein</fullName>
    </submittedName>
</protein>
<reference evidence="2 3" key="1">
    <citation type="submission" date="2021-07" db="EMBL/GenBank/DDBJ databases">
        <title>The Aristolochia fimbriata genome: insights into angiosperm evolution, floral development and chemical biosynthesis.</title>
        <authorList>
            <person name="Jiao Y."/>
        </authorList>
    </citation>
    <scope>NUCLEOTIDE SEQUENCE [LARGE SCALE GENOMIC DNA]</scope>
    <source>
        <strain evidence="2">IBCAS-2021</strain>
        <tissue evidence="2">Leaf</tissue>
    </source>
</reference>
<dbReference type="EMBL" id="JAINDJ010000005">
    <property type="protein sequence ID" value="KAG9448231.1"/>
    <property type="molecule type" value="Genomic_DNA"/>
</dbReference>
<dbReference type="AlphaFoldDB" id="A0AAV7EKL4"/>
<accession>A0AAV7EKL4</accession>
<feature type="region of interest" description="Disordered" evidence="1">
    <location>
        <begin position="1"/>
        <end position="40"/>
    </location>
</feature>
<name>A0AAV7EKL4_ARIFI</name>
<evidence type="ECO:0000313" key="3">
    <source>
        <dbReference type="Proteomes" id="UP000825729"/>
    </source>
</evidence>
<comment type="caution">
    <text evidence="2">The sequence shown here is derived from an EMBL/GenBank/DDBJ whole genome shotgun (WGS) entry which is preliminary data.</text>
</comment>
<proteinExistence type="predicted"/>
<dbReference type="Proteomes" id="UP000825729">
    <property type="component" value="Unassembled WGS sequence"/>
</dbReference>
<feature type="region of interest" description="Disordered" evidence="1">
    <location>
        <begin position="74"/>
        <end position="97"/>
    </location>
</feature>
<organism evidence="2 3">
    <name type="scientific">Aristolochia fimbriata</name>
    <name type="common">White veined hardy Dutchman's pipe vine</name>
    <dbReference type="NCBI Taxonomy" id="158543"/>
    <lineage>
        <taxon>Eukaryota</taxon>
        <taxon>Viridiplantae</taxon>
        <taxon>Streptophyta</taxon>
        <taxon>Embryophyta</taxon>
        <taxon>Tracheophyta</taxon>
        <taxon>Spermatophyta</taxon>
        <taxon>Magnoliopsida</taxon>
        <taxon>Magnoliidae</taxon>
        <taxon>Piperales</taxon>
        <taxon>Aristolochiaceae</taxon>
        <taxon>Aristolochia</taxon>
    </lineage>
</organism>
<sequence>MVAGARSADSAESRNEKWGSVGTGMQGLKEAASSENGRQRRFWEERIETKIFRERERERGRGREAEGTWDVTPGLRVLVRESGQGEEGEESLSQRQL</sequence>
<keyword evidence="3" id="KW-1185">Reference proteome</keyword>